<evidence type="ECO:0000259" key="2">
    <source>
        <dbReference type="Pfam" id="PF13360"/>
    </source>
</evidence>
<dbReference type="Proteomes" id="UP001500635">
    <property type="component" value="Unassembled WGS sequence"/>
</dbReference>
<dbReference type="EMBL" id="BAABFR010000067">
    <property type="protein sequence ID" value="GAA4399204.1"/>
    <property type="molecule type" value="Genomic_DNA"/>
</dbReference>
<keyword evidence="4" id="KW-1185">Reference proteome</keyword>
<feature type="domain" description="Pyrrolo-quinoline quinone repeat" evidence="2">
    <location>
        <begin position="72"/>
        <end position="149"/>
    </location>
</feature>
<dbReference type="Pfam" id="PF13360">
    <property type="entry name" value="PQQ_2"/>
    <property type="match status" value="1"/>
</dbReference>
<feature type="transmembrane region" description="Helical" evidence="1">
    <location>
        <begin position="12"/>
        <end position="32"/>
    </location>
</feature>
<keyword evidence="1" id="KW-0472">Membrane</keyword>
<evidence type="ECO:0000313" key="3">
    <source>
        <dbReference type="EMBL" id="GAA4399204.1"/>
    </source>
</evidence>
<accession>A0ABP8K164</accession>
<organism evidence="3 4">
    <name type="scientific">Tsukamurella soli</name>
    <dbReference type="NCBI Taxonomy" id="644556"/>
    <lineage>
        <taxon>Bacteria</taxon>
        <taxon>Bacillati</taxon>
        <taxon>Actinomycetota</taxon>
        <taxon>Actinomycetes</taxon>
        <taxon>Mycobacteriales</taxon>
        <taxon>Tsukamurellaceae</taxon>
        <taxon>Tsukamurella</taxon>
    </lineage>
</organism>
<keyword evidence="1" id="KW-0812">Transmembrane</keyword>
<dbReference type="SUPFAM" id="SSF50998">
    <property type="entry name" value="Quinoprotein alcohol dehydrogenase-like"/>
    <property type="match status" value="1"/>
</dbReference>
<evidence type="ECO:0000256" key="1">
    <source>
        <dbReference type="SAM" id="Phobius"/>
    </source>
</evidence>
<dbReference type="InterPro" id="IPR011047">
    <property type="entry name" value="Quinoprotein_ADH-like_sf"/>
</dbReference>
<protein>
    <recommendedName>
        <fullName evidence="2">Pyrrolo-quinoline quinone repeat domain-containing protein</fullName>
    </recommendedName>
</protein>
<sequence>MVRPERRTPTDLAIALLIVVVVAVGVVVVWYASSARRTTDVVAAQTAPVPEPLAALPTTLRPTWTAHSTEPFQVVAGTVVTGDGGTVSGIDATSGRSAWRYTRDEGLCGMISNTSTILAFYPDARGCGEVTALDPGTGQRRYARSSREDAKVTLTTDGSYVAVQSASRVDVLRSDLVLTNEYGTPDVPVNPGTQPRSGCTQLSAMPAGTQVAVLEHCPTEINPRLTLMASVPKDSATPEVSVSTVIPALGTDDHVRIVGAVSNAVAVYVPPQNGRPARLEVLGTDGTVLTSRDIASGPSGAPADVPITDEGGVLSFYTGEDTLVLDATTLALRLIIPETRGPGAVIGNQIVVPGASTLTAYDLASGREGAAVPVSRPGYTAGPIITDTAGQTVVCQWGDTVQAYRAG</sequence>
<dbReference type="InterPro" id="IPR002372">
    <property type="entry name" value="PQQ_rpt_dom"/>
</dbReference>
<dbReference type="RefSeq" id="WP_344998597.1">
    <property type="nucleotide sequence ID" value="NZ_BAABFR010000067.1"/>
</dbReference>
<name>A0ABP8K164_9ACTN</name>
<dbReference type="InterPro" id="IPR015943">
    <property type="entry name" value="WD40/YVTN_repeat-like_dom_sf"/>
</dbReference>
<proteinExistence type="predicted"/>
<gene>
    <name evidence="3" type="ORF">GCM10023147_36270</name>
</gene>
<dbReference type="Gene3D" id="2.130.10.10">
    <property type="entry name" value="YVTN repeat-like/Quinoprotein amine dehydrogenase"/>
    <property type="match status" value="1"/>
</dbReference>
<evidence type="ECO:0000313" key="4">
    <source>
        <dbReference type="Proteomes" id="UP001500635"/>
    </source>
</evidence>
<keyword evidence="1" id="KW-1133">Transmembrane helix</keyword>
<comment type="caution">
    <text evidence="3">The sequence shown here is derived from an EMBL/GenBank/DDBJ whole genome shotgun (WGS) entry which is preliminary data.</text>
</comment>
<reference evidence="4" key="1">
    <citation type="journal article" date="2019" name="Int. J. Syst. Evol. Microbiol.">
        <title>The Global Catalogue of Microorganisms (GCM) 10K type strain sequencing project: providing services to taxonomists for standard genome sequencing and annotation.</title>
        <authorList>
            <consortium name="The Broad Institute Genomics Platform"/>
            <consortium name="The Broad Institute Genome Sequencing Center for Infectious Disease"/>
            <person name="Wu L."/>
            <person name="Ma J."/>
        </authorList>
    </citation>
    <scope>NUCLEOTIDE SEQUENCE [LARGE SCALE GENOMIC DNA]</scope>
    <source>
        <strain evidence="4">JCM 17688</strain>
    </source>
</reference>